<dbReference type="RefSeq" id="XP_033591827.1">
    <property type="nucleotide sequence ID" value="XM_033735933.1"/>
</dbReference>
<dbReference type="PANTHER" id="PTHR28142:SF1">
    <property type="entry name" value="MITOCHONDRIAL INNER MEMBRANE I-AAA PROTEASE SUPERCOMPLEX SUBUNIT MGR3-RELATED"/>
    <property type="match status" value="1"/>
</dbReference>
<organism evidence="1 2">
    <name type="scientific">Neohortaea acidophila</name>
    <dbReference type="NCBI Taxonomy" id="245834"/>
    <lineage>
        <taxon>Eukaryota</taxon>
        <taxon>Fungi</taxon>
        <taxon>Dikarya</taxon>
        <taxon>Ascomycota</taxon>
        <taxon>Pezizomycotina</taxon>
        <taxon>Dothideomycetes</taxon>
        <taxon>Dothideomycetidae</taxon>
        <taxon>Mycosphaerellales</taxon>
        <taxon>Teratosphaeriaceae</taxon>
        <taxon>Neohortaea</taxon>
    </lineage>
</organism>
<dbReference type="InterPro" id="IPR011990">
    <property type="entry name" value="TPR-like_helical_dom_sf"/>
</dbReference>
<evidence type="ECO:0008006" key="3">
    <source>
        <dbReference type="Google" id="ProtNLM"/>
    </source>
</evidence>
<dbReference type="Gene3D" id="1.25.40.10">
    <property type="entry name" value="Tetratricopeptide repeat domain"/>
    <property type="match status" value="1"/>
</dbReference>
<name>A0A6A6PYH4_9PEZI</name>
<accession>A0A6A6PYH4</accession>
<sequence length="370" mass="41077">MTLAFLCIVIGGSSVFYANYIYYKYIIGAYHNYPEEVAKKLRRAIFYTKTDFQPKEALKYYKQALAVANEVGMDPFSDEVMGIKIQIAGLLQQVHQVEKAILVLEQVRGDNLRWLELYDEQKELHANVDMRKKKTRILAKTIAISVKLGEHYADGAVWDRDMALERLVWAVETSLAEKIRRQAAGATEESDGPWMTDEEQGASLEALAHGYEERNLHYLATPLFLQALGLKGKTDCHSVVLMNNIASSLAQQSPQAARAAQAFAEKSAVASSDAPSGPVATKEMMVESARTWAERALDVAAHVKPPERDEECDLGCAVATHNLGEFAEMVRDTATAEKRYREAISLSRAIGFQDGVDTSSERLRALLGQG</sequence>
<dbReference type="GO" id="GO:0031942">
    <property type="term" value="C:i-AAA complex"/>
    <property type="evidence" value="ECO:0007669"/>
    <property type="project" value="TreeGrafter"/>
</dbReference>
<dbReference type="CDD" id="cd24145">
    <property type="entry name" value="Mgr3-like"/>
    <property type="match status" value="1"/>
</dbReference>
<keyword evidence="2" id="KW-1185">Reference proteome</keyword>
<gene>
    <name evidence="1" type="ORF">BDY17DRAFT_315719</name>
</gene>
<evidence type="ECO:0000313" key="2">
    <source>
        <dbReference type="Proteomes" id="UP000799767"/>
    </source>
</evidence>
<protein>
    <recommendedName>
        <fullName evidence="3">TPR domain-containing protein</fullName>
    </recommendedName>
</protein>
<dbReference type="Proteomes" id="UP000799767">
    <property type="component" value="Unassembled WGS sequence"/>
</dbReference>
<reference evidence="1" key="1">
    <citation type="journal article" date="2020" name="Stud. Mycol.">
        <title>101 Dothideomycetes genomes: a test case for predicting lifestyles and emergence of pathogens.</title>
        <authorList>
            <person name="Haridas S."/>
            <person name="Albert R."/>
            <person name="Binder M."/>
            <person name="Bloem J."/>
            <person name="Labutti K."/>
            <person name="Salamov A."/>
            <person name="Andreopoulos B."/>
            <person name="Baker S."/>
            <person name="Barry K."/>
            <person name="Bills G."/>
            <person name="Bluhm B."/>
            <person name="Cannon C."/>
            <person name="Castanera R."/>
            <person name="Culley D."/>
            <person name="Daum C."/>
            <person name="Ezra D."/>
            <person name="Gonzalez J."/>
            <person name="Henrissat B."/>
            <person name="Kuo A."/>
            <person name="Liang C."/>
            <person name="Lipzen A."/>
            <person name="Lutzoni F."/>
            <person name="Magnuson J."/>
            <person name="Mondo S."/>
            <person name="Nolan M."/>
            <person name="Ohm R."/>
            <person name="Pangilinan J."/>
            <person name="Park H.-J."/>
            <person name="Ramirez L."/>
            <person name="Alfaro M."/>
            <person name="Sun H."/>
            <person name="Tritt A."/>
            <person name="Yoshinaga Y."/>
            <person name="Zwiers L.-H."/>
            <person name="Turgeon B."/>
            <person name="Goodwin S."/>
            <person name="Spatafora J."/>
            <person name="Crous P."/>
            <person name="Grigoriev I."/>
        </authorList>
    </citation>
    <scope>NUCLEOTIDE SEQUENCE</scope>
    <source>
        <strain evidence="1">CBS 113389</strain>
    </source>
</reference>
<dbReference type="OrthoDB" id="10050400at2759"/>
<proteinExistence type="predicted"/>
<dbReference type="GeneID" id="54476935"/>
<dbReference type="InterPro" id="IPR040201">
    <property type="entry name" value="Mrg3-like"/>
</dbReference>
<dbReference type="AlphaFoldDB" id="A0A6A6PYH4"/>
<dbReference type="GO" id="GO:0006515">
    <property type="term" value="P:protein quality control for misfolded or incompletely synthesized proteins"/>
    <property type="evidence" value="ECO:0007669"/>
    <property type="project" value="TreeGrafter"/>
</dbReference>
<evidence type="ECO:0000313" key="1">
    <source>
        <dbReference type="EMBL" id="KAF2485258.1"/>
    </source>
</evidence>
<dbReference type="PANTHER" id="PTHR28142">
    <property type="entry name" value="MITOCHONDRIAL INNER MEMBRANE I-AAA PROTEASE SUPERCOMPLEX SUBUNIT MGR3-RELATED"/>
    <property type="match status" value="1"/>
</dbReference>
<dbReference type="SUPFAM" id="SSF48452">
    <property type="entry name" value="TPR-like"/>
    <property type="match status" value="1"/>
</dbReference>
<dbReference type="GO" id="GO:0051787">
    <property type="term" value="F:misfolded protein binding"/>
    <property type="evidence" value="ECO:0007669"/>
    <property type="project" value="TreeGrafter"/>
</dbReference>
<dbReference type="EMBL" id="MU001633">
    <property type="protein sequence ID" value="KAF2485258.1"/>
    <property type="molecule type" value="Genomic_DNA"/>
</dbReference>